<dbReference type="InterPro" id="IPR000716">
    <property type="entry name" value="Thyroglobulin_1"/>
</dbReference>
<dbReference type="CDD" id="cd00191">
    <property type="entry name" value="TY"/>
    <property type="match status" value="1"/>
</dbReference>
<sequence>MLASGTHHTTCEQQRMARLISMVVWQGMWIPKCDPIDGSFMPEQCDNMNQCFCVDKETGTVDESTKMLGHVDCSSSSSSSDEVKVVEREEQTAIETTTRAQTKCEQMRAIRMISFVIWKGMWTPNCDAEGKFLPEQCDNTLIEEHCFCVDAITGEVDESTKMLGHVDCIASTSNDAPVSKIAVETKRSATLCQKMKSERMTSPTIWKGMWFPNFI</sequence>
<feature type="domain" description="Thyroglobulin type-1" evidence="6">
    <location>
        <begin position="101"/>
        <end position="168"/>
    </location>
</feature>
<protein>
    <recommendedName>
        <fullName evidence="6">Thyroglobulin type-1 domain-containing protein</fullName>
    </recommendedName>
</protein>
<evidence type="ECO:0000313" key="7">
    <source>
        <dbReference type="EMBL" id="KAJ8298677.1"/>
    </source>
</evidence>
<gene>
    <name evidence="7" type="ORF">KUTeg_022737</name>
</gene>
<keyword evidence="8" id="KW-1185">Reference proteome</keyword>
<dbReference type="PROSITE" id="PS00484">
    <property type="entry name" value="THYROGLOBULIN_1_1"/>
    <property type="match status" value="1"/>
</dbReference>
<reference evidence="7 8" key="1">
    <citation type="submission" date="2022-12" db="EMBL/GenBank/DDBJ databases">
        <title>Chromosome-level genome of Tegillarca granosa.</title>
        <authorList>
            <person name="Kim J."/>
        </authorList>
    </citation>
    <scope>NUCLEOTIDE SEQUENCE [LARGE SCALE GENOMIC DNA]</scope>
    <source>
        <strain evidence="7">Teg-2019</strain>
        <tissue evidence="7">Adductor muscle</tissue>
    </source>
</reference>
<dbReference type="Pfam" id="PF00086">
    <property type="entry name" value="Thyroglobulin_1"/>
    <property type="match status" value="2"/>
</dbReference>
<dbReference type="Gene3D" id="4.10.800.10">
    <property type="entry name" value="Thyroglobulin type-1"/>
    <property type="match status" value="2"/>
</dbReference>
<evidence type="ECO:0000256" key="5">
    <source>
        <dbReference type="PROSITE-ProRule" id="PRU00500"/>
    </source>
</evidence>
<keyword evidence="3" id="KW-0677">Repeat</keyword>
<dbReference type="PANTHER" id="PTHR12352:SF3">
    <property type="entry name" value="NIDOGEN-2"/>
    <property type="match status" value="1"/>
</dbReference>
<dbReference type="Proteomes" id="UP001217089">
    <property type="component" value="Unassembled WGS sequence"/>
</dbReference>
<keyword evidence="4 5" id="KW-1015">Disulfide bond</keyword>
<dbReference type="EMBL" id="JARBDR010000921">
    <property type="protein sequence ID" value="KAJ8298677.1"/>
    <property type="molecule type" value="Genomic_DNA"/>
</dbReference>
<evidence type="ECO:0000256" key="3">
    <source>
        <dbReference type="ARBA" id="ARBA00022737"/>
    </source>
</evidence>
<evidence type="ECO:0000256" key="1">
    <source>
        <dbReference type="ARBA" id="ARBA00004613"/>
    </source>
</evidence>
<comment type="caution">
    <text evidence="5">Lacks conserved residue(s) required for the propagation of feature annotation.</text>
</comment>
<evidence type="ECO:0000313" key="8">
    <source>
        <dbReference type="Proteomes" id="UP001217089"/>
    </source>
</evidence>
<name>A0ABQ9E555_TEGGR</name>
<organism evidence="7 8">
    <name type="scientific">Tegillarca granosa</name>
    <name type="common">Malaysian cockle</name>
    <name type="synonym">Anadara granosa</name>
    <dbReference type="NCBI Taxonomy" id="220873"/>
    <lineage>
        <taxon>Eukaryota</taxon>
        <taxon>Metazoa</taxon>
        <taxon>Spiralia</taxon>
        <taxon>Lophotrochozoa</taxon>
        <taxon>Mollusca</taxon>
        <taxon>Bivalvia</taxon>
        <taxon>Autobranchia</taxon>
        <taxon>Pteriomorphia</taxon>
        <taxon>Arcoida</taxon>
        <taxon>Arcoidea</taxon>
        <taxon>Arcidae</taxon>
        <taxon>Tegillarca</taxon>
    </lineage>
</organism>
<feature type="disulfide bond" evidence="5">
    <location>
        <begin position="148"/>
        <end position="168"/>
    </location>
</feature>
<accession>A0ABQ9E555</accession>
<dbReference type="PROSITE" id="PS51162">
    <property type="entry name" value="THYROGLOBULIN_1_2"/>
    <property type="match status" value="2"/>
</dbReference>
<dbReference type="InterPro" id="IPR051950">
    <property type="entry name" value="Dev_reg/Prot_inhib"/>
</dbReference>
<feature type="domain" description="Thyroglobulin type-1" evidence="6">
    <location>
        <begin position="8"/>
        <end position="73"/>
    </location>
</feature>
<evidence type="ECO:0000256" key="2">
    <source>
        <dbReference type="ARBA" id="ARBA00022525"/>
    </source>
</evidence>
<comment type="caution">
    <text evidence="7">The sequence shown here is derived from an EMBL/GenBank/DDBJ whole genome shotgun (WGS) entry which is preliminary data.</text>
</comment>
<keyword evidence="2" id="KW-0964">Secreted</keyword>
<feature type="disulfide bond" evidence="5">
    <location>
        <begin position="53"/>
        <end position="73"/>
    </location>
</feature>
<dbReference type="SMART" id="SM00211">
    <property type="entry name" value="TY"/>
    <property type="match status" value="2"/>
</dbReference>
<evidence type="ECO:0000256" key="4">
    <source>
        <dbReference type="ARBA" id="ARBA00023157"/>
    </source>
</evidence>
<evidence type="ECO:0000259" key="6">
    <source>
        <dbReference type="PROSITE" id="PS51162"/>
    </source>
</evidence>
<dbReference type="PANTHER" id="PTHR12352">
    <property type="entry name" value="SECRETED MODULAR CALCIUM-BINDING PROTEIN"/>
    <property type="match status" value="1"/>
</dbReference>
<proteinExistence type="predicted"/>
<comment type="subcellular location">
    <subcellularLocation>
        <location evidence="1">Secreted</location>
    </subcellularLocation>
</comment>
<dbReference type="SUPFAM" id="SSF57610">
    <property type="entry name" value="Thyroglobulin type-1 domain"/>
    <property type="match status" value="2"/>
</dbReference>
<dbReference type="InterPro" id="IPR036857">
    <property type="entry name" value="Thyroglobulin_1_sf"/>
</dbReference>